<evidence type="ECO:0000256" key="2">
    <source>
        <dbReference type="ARBA" id="ARBA00009045"/>
    </source>
</evidence>
<keyword evidence="5 7" id="KW-1133">Transmembrane helix</keyword>
<keyword evidence="6 7" id="KW-0472">Membrane</keyword>
<dbReference type="PANTHER" id="PTHR43731:SF14">
    <property type="entry name" value="PRESENILIN-ASSOCIATED RHOMBOID-LIKE PROTEIN, MITOCHONDRIAL"/>
    <property type="match status" value="1"/>
</dbReference>
<comment type="caution">
    <text evidence="9">The sequence shown here is derived from an EMBL/GenBank/DDBJ whole genome shotgun (WGS) entry which is preliminary data.</text>
</comment>
<dbReference type="AlphaFoldDB" id="A0A5C7EW08"/>
<protein>
    <submittedName>
        <fullName evidence="9">Rhomboid family intramembrane serine protease</fullName>
    </submittedName>
</protein>
<reference evidence="9 10" key="1">
    <citation type="submission" date="2019-08" db="EMBL/GenBank/DDBJ databases">
        <title>Pelomicrobium methylotrophicum gen. nov., sp. nov. a moderately thermophilic, facultatively anaerobic, lithoautotrophic and methylotrophic bacterium isolated from a terrestrial mud volcano.</title>
        <authorList>
            <person name="Slobodkina G.B."/>
            <person name="Merkel A.Y."/>
            <person name="Slobodkin A.I."/>
        </authorList>
    </citation>
    <scope>NUCLEOTIDE SEQUENCE [LARGE SCALE GENOMIC DNA]</scope>
    <source>
        <strain evidence="9 10">SM250</strain>
    </source>
</reference>
<name>A0A5C7EW08_9PROT</name>
<feature type="transmembrane region" description="Helical" evidence="7">
    <location>
        <begin position="92"/>
        <end position="114"/>
    </location>
</feature>
<dbReference type="PANTHER" id="PTHR43731">
    <property type="entry name" value="RHOMBOID PROTEASE"/>
    <property type="match status" value="1"/>
</dbReference>
<feature type="transmembrane region" description="Helical" evidence="7">
    <location>
        <begin position="12"/>
        <end position="37"/>
    </location>
</feature>
<keyword evidence="4" id="KW-0378">Hydrolase</keyword>
<evidence type="ECO:0000256" key="6">
    <source>
        <dbReference type="ARBA" id="ARBA00023136"/>
    </source>
</evidence>
<evidence type="ECO:0000256" key="1">
    <source>
        <dbReference type="ARBA" id="ARBA00004141"/>
    </source>
</evidence>
<dbReference type="RefSeq" id="WP_147799230.1">
    <property type="nucleotide sequence ID" value="NZ_VPFL01000006.1"/>
</dbReference>
<dbReference type="InterPro" id="IPR050925">
    <property type="entry name" value="Rhomboid_protease_S54"/>
</dbReference>
<evidence type="ECO:0000259" key="8">
    <source>
        <dbReference type="Pfam" id="PF01694"/>
    </source>
</evidence>
<evidence type="ECO:0000256" key="3">
    <source>
        <dbReference type="ARBA" id="ARBA00022692"/>
    </source>
</evidence>
<evidence type="ECO:0000256" key="5">
    <source>
        <dbReference type="ARBA" id="ARBA00022989"/>
    </source>
</evidence>
<dbReference type="OrthoDB" id="5290588at2"/>
<keyword evidence="10" id="KW-1185">Reference proteome</keyword>
<dbReference type="InParanoid" id="A0A5C7EW08"/>
<dbReference type="InterPro" id="IPR035952">
    <property type="entry name" value="Rhomboid-like_sf"/>
</dbReference>
<feature type="transmembrane region" description="Helical" evidence="7">
    <location>
        <begin position="178"/>
        <end position="197"/>
    </location>
</feature>
<dbReference type="InterPro" id="IPR022764">
    <property type="entry name" value="Peptidase_S54_rhomboid_dom"/>
</dbReference>
<keyword evidence="3 7" id="KW-0812">Transmembrane</keyword>
<evidence type="ECO:0000313" key="10">
    <source>
        <dbReference type="Proteomes" id="UP000321201"/>
    </source>
</evidence>
<sequence>MTLMPPLTQALIIANAAVFLLQMVTGSSLLASFALWPLTSSPAFGLGAEGEFRLWQLVTYSFLHGSIVHIFFNMFALYMFGSELERLFGARWYLTFYFVCVVTAGVTQLVVAGMSGAPPYPTVGASGGVFGLLLAFGMYFPRRTIMLIFPPIPLPAWLFVTLYGILELYLGITGTQAGVAHFAHLGGMLGGYLMIQYRRGRLPFSRRRGW</sequence>
<dbReference type="Proteomes" id="UP000321201">
    <property type="component" value="Unassembled WGS sequence"/>
</dbReference>
<comment type="similarity">
    <text evidence="2">Belongs to the peptidase S54 family.</text>
</comment>
<dbReference type="SUPFAM" id="SSF144091">
    <property type="entry name" value="Rhomboid-like"/>
    <property type="match status" value="1"/>
</dbReference>
<dbReference type="GO" id="GO:0004252">
    <property type="term" value="F:serine-type endopeptidase activity"/>
    <property type="evidence" value="ECO:0007669"/>
    <property type="project" value="InterPro"/>
</dbReference>
<feature type="transmembrane region" description="Helical" evidence="7">
    <location>
        <begin position="120"/>
        <end position="140"/>
    </location>
</feature>
<accession>A0A5C7EW08</accession>
<feature type="domain" description="Peptidase S54 rhomboid" evidence="8">
    <location>
        <begin position="53"/>
        <end position="196"/>
    </location>
</feature>
<organism evidence="9 10">
    <name type="scientific">Pelomicrobium methylotrophicum</name>
    <dbReference type="NCBI Taxonomy" id="2602750"/>
    <lineage>
        <taxon>Bacteria</taxon>
        <taxon>Pseudomonadati</taxon>
        <taxon>Pseudomonadota</taxon>
        <taxon>Hydrogenophilia</taxon>
        <taxon>Hydrogenophilia incertae sedis</taxon>
        <taxon>Pelomicrobium</taxon>
    </lineage>
</organism>
<dbReference type="GO" id="GO:0016020">
    <property type="term" value="C:membrane"/>
    <property type="evidence" value="ECO:0007669"/>
    <property type="project" value="UniProtKB-SubCell"/>
</dbReference>
<evidence type="ECO:0000256" key="4">
    <source>
        <dbReference type="ARBA" id="ARBA00022801"/>
    </source>
</evidence>
<feature type="transmembrane region" description="Helical" evidence="7">
    <location>
        <begin position="57"/>
        <end position="80"/>
    </location>
</feature>
<dbReference type="Pfam" id="PF01694">
    <property type="entry name" value="Rhomboid"/>
    <property type="match status" value="1"/>
</dbReference>
<dbReference type="GO" id="GO:0006508">
    <property type="term" value="P:proteolysis"/>
    <property type="evidence" value="ECO:0007669"/>
    <property type="project" value="UniProtKB-KW"/>
</dbReference>
<keyword evidence="9" id="KW-0645">Protease</keyword>
<dbReference type="EMBL" id="VPFL01000006">
    <property type="protein sequence ID" value="TXF12362.1"/>
    <property type="molecule type" value="Genomic_DNA"/>
</dbReference>
<evidence type="ECO:0000256" key="7">
    <source>
        <dbReference type="SAM" id="Phobius"/>
    </source>
</evidence>
<feature type="transmembrane region" description="Helical" evidence="7">
    <location>
        <begin position="152"/>
        <end position="172"/>
    </location>
</feature>
<dbReference type="FunCoup" id="A0A5C7EW08">
    <property type="interactions" value="51"/>
</dbReference>
<evidence type="ECO:0000313" key="9">
    <source>
        <dbReference type="EMBL" id="TXF12362.1"/>
    </source>
</evidence>
<proteinExistence type="inferred from homology"/>
<comment type="subcellular location">
    <subcellularLocation>
        <location evidence="1">Membrane</location>
        <topology evidence="1">Multi-pass membrane protein</topology>
    </subcellularLocation>
</comment>
<dbReference type="Gene3D" id="1.20.1540.10">
    <property type="entry name" value="Rhomboid-like"/>
    <property type="match status" value="1"/>
</dbReference>
<gene>
    <name evidence="9" type="ORF">FR698_05740</name>
</gene>